<reference evidence="1" key="1">
    <citation type="submission" date="2021-11" db="EMBL/GenBank/DDBJ databases">
        <title>Development of a sustainable strategy for remediation of hydrocarbon-contaminated territories based on the waste exchange concept.</title>
        <authorList>
            <person name="Elkin A."/>
        </authorList>
    </citation>
    <scope>NUCLEOTIDE SEQUENCE</scope>
    <source>
        <strain evidence="1">IEGM 757</strain>
    </source>
</reference>
<dbReference type="EMBL" id="JAJNCO010000045">
    <property type="protein sequence ID" value="MCD2115060.1"/>
    <property type="molecule type" value="Genomic_DNA"/>
</dbReference>
<evidence type="ECO:0000313" key="2">
    <source>
        <dbReference type="Proteomes" id="UP001198630"/>
    </source>
</evidence>
<name>A0AAW4XR24_RHORH</name>
<evidence type="ECO:0000313" key="1">
    <source>
        <dbReference type="EMBL" id="MCD2115060.1"/>
    </source>
</evidence>
<dbReference type="Proteomes" id="UP001198630">
    <property type="component" value="Unassembled WGS sequence"/>
</dbReference>
<proteinExistence type="predicted"/>
<protein>
    <submittedName>
        <fullName evidence="1">Uncharacterized protein</fullName>
    </submittedName>
</protein>
<dbReference type="AlphaFoldDB" id="A0AAW4XR24"/>
<organism evidence="1 2">
    <name type="scientific">Rhodococcus rhodochrous</name>
    <dbReference type="NCBI Taxonomy" id="1829"/>
    <lineage>
        <taxon>Bacteria</taxon>
        <taxon>Bacillati</taxon>
        <taxon>Actinomycetota</taxon>
        <taxon>Actinomycetes</taxon>
        <taxon>Mycobacteriales</taxon>
        <taxon>Nocardiaceae</taxon>
        <taxon>Rhodococcus</taxon>
    </lineage>
</organism>
<comment type="caution">
    <text evidence="1">The sequence shown here is derived from an EMBL/GenBank/DDBJ whole genome shotgun (WGS) entry which is preliminary data.</text>
</comment>
<accession>A0AAW4XR24</accession>
<gene>
    <name evidence="1" type="ORF">LQ384_28730</name>
</gene>
<dbReference type="RefSeq" id="WP_230792952.1">
    <property type="nucleotide sequence ID" value="NZ_JAJNCO010000045.1"/>
</dbReference>
<sequence>MHISLQDLDDDELPAHLFGLRAALLAAADEDADDATLEDIARSIKACRAEIDRRGLE</sequence>